<dbReference type="InterPro" id="IPR035906">
    <property type="entry name" value="MetI-like_sf"/>
</dbReference>
<reference evidence="9" key="1">
    <citation type="submission" date="2019-08" db="EMBL/GenBank/DDBJ databases">
        <authorList>
            <person name="Kucharzyk K."/>
            <person name="Murdoch R.W."/>
            <person name="Higgins S."/>
            <person name="Loffler F."/>
        </authorList>
    </citation>
    <scope>NUCLEOTIDE SEQUENCE</scope>
</reference>
<comment type="caution">
    <text evidence="9">The sequence shown here is derived from an EMBL/GenBank/DDBJ whole genome shotgun (WGS) entry which is preliminary data.</text>
</comment>
<keyword evidence="2" id="KW-0813">Transport</keyword>
<dbReference type="CDD" id="cd06261">
    <property type="entry name" value="TM_PBP2"/>
    <property type="match status" value="1"/>
</dbReference>
<feature type="transmembrane region" description="Helical" evidence="7">
    <location>
        <begin position="79"/>
        <end position="99"/>
    </location>
</feature>
<feature type="transmembrane region" description="Helical" evidence="7">
    <location>
        <begin position="21"/>
        <end position="38"/>
    </location>
</feature>
<feature type="domain" description="ABC transmembrane type-1" evidence="8">
    <location>
        <begin position="75"/>
        <end position="255"/>
    </location>
</feature>
<dbReference type="InterPro" id="IPR000515">
    <property type="entry name" value="MetI-like"/>
</dbReference>
<sequence>MQEVRTTWRKKRKIENPLIRYGILVLILAYLYLAGTGIEVNADRVSRGLSRVGLLFSGFFQPDFQSRGKYIVEGILESVAMTLASSAFAMILAVPIALGASRNIVPKWVYLICRVFLMLIRSLHVVILGIIFVIMFGYGPLAGVLTLMVNGVGFIGKLLAEDIENIQEEQLEAIRATGASWLKTVVYAVWPQVSTRFIGLSIYRADISFRQSTVIGIVGAGGIGAVLDTAMGRYDYHTAGAILFVIIIMVLVTEYGSSAIRRRIV</sequence>
<evidence type="ECO:0000256" key="5">
    <source>
        <dbReference type="ARBA" id="ARBA00022989"/>
    </source>
</evidence>
<gene>
    <name evidence="9" type="primary">phnE_1</name>
    <name evidence="9" type="ORF">SDC9_78294</name>
</gene>
<name>A0A644YTV5_9ZZZZ</name>
<dbReference type="Gene3D" id="1.10.3720.10">
    <property type="entry name" value="MetI-like"/>
    <property type="match status" value="1"/>
</dbReference>
<organism evidence="9">
    <name type="scientific">bioreactor metagenome</name>
    <dbReference type="NCBI Taxonomy" id="1076179"/>
    <lineage>
        <taxon>unclassified sequences</taxon>
        <taxon>metagenomes</taxon>
        <taxon>ecological metagenomes</taxon>
    </lineage>
</organism>
<evidence type="ECO:0000256" key="4">
    <source>
        <dbReference type="ARBA" id="ARBA00022692"/>
    </source>
</evidence>
<dbReference type="InterPro" id="IPR005769">
    <property type="entry name" value="PhnE/PtxC"/>
</dbReference>
<evidence type="ECO:0000259" key="8">
    <source>
        <dbReference type="PROSITE" id="PS50928"/>
    </source>
</evidence>
<dbReference type="PANTHER" id="PTHR30043:SF1">
    <property type="entry name" value="ABC TRANSPORT SYSTEM PERMEASE PROTEIN P69"/>
    <property type="match status" value="1"/>
</dbReference>
<proteinExistence type="predicted"/>
<dbReference type="AlphaFoldDB" id="A0A644YTV5"/>
<feature type="transmembrane region" description="Helical" evidence="7">
    <location>
        <begin position="236"/>
        <end position="256"/>
    </location>
</feature>
<evidence type="ECO:0000256" key="6">
    <source>
        <dbReference type="ARBA" id="ARBA00023136"/>
    </source>
</evidence>
<dbReference type="PANTHER" id="PTHR30043">
    <property type="entry name" value="PHOSPHONATES TRANSPORT SYSTEM PERMEASE PROTEIN"/>
    <property type="match status" value="1"/>
</dbReference>
<keyword evidence="4 7" id="KW-0812">Transmembrane</keyword>
<dbReference type="EMBL" id="VSSQ01006160">
    <property type="protein sequence ID" value="MPM31737.1"/>
    <property type="molecule type" value="Genomic_DNA"/>
</dbReference>
<dbReference type="Pfam" id="PF00528">
    <property type="entry name" value="BPD_transp_1"/>
    <property type="match status" value="1"/>
</dbReference>
<evidence type="ECO:0000256" key="7">
    <source>
        <dbReference type="SAM" id="Phobius"/>
    </source>
</evidence>
<keyword evidence="3" id="KW-1003">Cell membrane</keyword>
<protein>
    <submittedName>
        <fullName evidence="9">Phosphate-import permease protein PhnE</fullName>
    </submittedName>
</protein>
<evidence type="ECO:0000256" key="3">
    <source>
        <dbReference type="ARBA" id="ARBA00022475"/>
    </source>
</evidence>
<comment type="subcellular location">
    <subcellularLocation>
        <location evidence="1">Cell membrane</location>
        <topology evidence="1">Multi-pass membrane protein</topology>
    </subcellularLocation>
</comment>
<feature type="transmembrane region" description="Helical" evidence="7">
    <location>
        <begin position="111"/>
        <end position="135"/>
    </location>
</feature>
<evidence type="ECO:0000256" key="2">
    <source>
        <dbReference type="ARBA" id="ARBA00022448"/>
    </source>
</evidence>
<accession>A0A644YTV5</accession>
<dbReference type="PROSITE" id="PS50928">
    <property type="entry name" value="ABC_TM1"/>
    <property type="match status" value="1"/>
</dbReference>
<dbReference type="SUPFAM" id="SSF161098">
    <property type="entry name" value="MetI-like"/>
    <property type="match status" value="1"/>
</dbReference>
<dbReference type="NCBIfam" id="TIGR01097">
    <property type="entry name" value="PhnE"/>
    <property type="match status" value="1"/>
</dbReference>
<evidence type="ECO:0000313" key="9">
    <source>
        <dbReference type="EMBL" id="MPM31737.1"/>
    </source>
</evidence>
<dbReference type="GO" id="GO:0015416">
    <property type="term" value="F:ABC-type phosphonate transporter activity"/>
    <property type="evidence" value="ECO:0007669"/>
    <property type="project" value="InterPro"/>
</dbReference>
<evidence type="ECO:0000256" key="1">
    <source>
        <dbReference type="ARBA" id="ARBA00004651"/>
    </source>
</evidence>
<keyword evidence="6 7" id="KW-0472">Membrane</keyword>
<dbReference type="GO" id="GO:0005886">
    <property type="term" value="C:plasma membrane"/>
    <property type="evidence" value="ECO:0007669"/>
    <property type="project" value="UniProtKB-SubCell"/>
</dbReference>
<keyword evidence="5 7" id="KW-1133">Transmembrane helix</keyword>